<protein>
    <recommendedName>
        <fullName evidence="2">DUF2264 domain-containing protein</fullName>
    </recommendedName>
</protein>
<evidence type="ECO:0000259" key="2">
    <source>
        <dbReference type="Pfam" id="PF10022"/>
    </source>
</evidence>
<dbReference type="EMBL" id="ASSM01000009">
    <property type="protein sequence ID" value="EOS01161.1"/>
    <property type="molecule type" value="Genomic_DNA"/>
</dbReference>
<accession>R9HBL2</accession>
<dbReference type="Pfam" id="PF10022">
    <property type="entry name" value="DUF2264"/>
    <property type="match status" value="1"/>
</dbReference>
<dbReference type="InterPro" id="IPR016624">
    <property type="entry name" value="UCP014753"/>
</dbReference>
<feature type="signal peptide" evidence="1">
    <location>
        <begin position="1"/>
        <end position="19"/>
    </location>
</feature>
<feature type="chain" id="PRO_5004482460" description="DUF2264 domain-containing protein" evidence="1">
    <location>
        <begin position="20"/>
        <end position="408"/>
    </location>
</feature>
<dbReference type="PANTHER" id="PTHR35339">
    <property type="entry name" value="LINALOOL DEHYDRATASE_ISOMERASE DOMAIN-CONTAINING PROTEIN"/>
    <property type="match status" value="1"/>
</dbReference>
<dbReference type="HOGENOM" id="CLU_028269_2_0_10"/>
<evidence type="ECO:0000313" key="3">
    <source>
        <dbReference type="EMBL" id="EOS01161.1"/>
    </source>
</evidence>
<keyword evidence="1" id="KW-0732">Signal</keyword>
<dbReference type="PIRSF" id="PIRSF014753">
    <property type="entry name" value="UCP014753"/>
    <property type="match status" value="1"/>
</dbReference>
<dbReference type="PANTHER" id="PTHR35339:SF3">
    <property type="entry name" value="DUF2264 DOMAIN-CONTAINING PROTEIN"/>
    <property type="match status" value="1"/>
</dbReference>
<name>R9HBL2_BACT4</name>
<gene>
    <name evidence="3" type="ORF">C799_03015</name>
</gene>
<evidence type="ECO:0000256" key="1">
    <source>
        <dbReference type="SAM" id="SignalP"/>
    </source>
</evidence>
<proteinExistence type="predicted"/>
<reference evidence="3 4" key="1">
    <citation type="submission" date="2013-04" db="EMBL/GenBank/DDBJ databases">
        <title>The Genome Sequence of Bacteroides thetaiotaomicron dnLKV9.</title>
        <authorList>
            <consortium name="The Broad Institute Genomics Platform"/>
            <consortium name="The Broad Institute Genome Sequencing Center for Infectious Disease"/>
            <person name="Earl A."/>
            <person name="Xavier R."/>
            <person name="Kuhn K."/>
            <person name="Stappenbeck T."/>
            <person name="Walker B."/>
            <person name="Young S."/>
            <person name="Zeng Q."/>
            <person name="Gargeya S."/>
            <person name="Fitzgerald M."/>
            <person name="Haas B."/>
            <person name="Abouelleil A."/>
            <person name="Allen A.W."/>
            <person name="Alvarado L."/>
            <person name="Arachchi H.M."/>
            <person name="Berlin A.M."/>
            <person name="Chapman S.B."/>
            <person name="Gainer-Dewar J."/>
            <person name="Goldberg J."/>
            <person name="Griggs A."/>
            <person name="Gujja S."/>
            <person name="Hansen M."/>
            <person name="Howarth C."/>
            <person name="Imamovic A."/>
            <person name="Ireland A."/>
            <person name="Larimer J."/>
            <person name="McCowan C."/>
            <person name="Murphy C."/>
            <person name="Pearson M."/>
            <person name="Poon T.W."/>
            <person name="Priest M."/>
            <person name="Roberts A."/>
            <person name="Saif S."/>
            <person name="Shea T."/>
            <person name="Sisk P."/>
            <person name="Sykes S."/>
            <person name="Wortman J."/>
            <person name="Nusbaum C."/>
            <person name="Birren B."/>
        </authorList>
    </citation>
    <scope>NUCLEOTIDE SEQUENCE [LARGE SCALE GENOMIC DNA]</scope>
    <source>
        <strain evidence="4">dnLKV9</strain>
    </source>
</reference>
<comment type="caution">
    <text evidence="3">The sequence shown here is derived from an EMBL/GenBank/DDBJ whole genome shotgun (WGS) entry which is preliminary data.</text>
</comment>
<sequence>MKSKAVLFFLLVFPVIMSAQPLGIQDRQYWIETMTKIIDPVLTNLSNNTLKKNMPFESLSTDPRRKEVSYLEAVGRTICGISPWLELGADNTEEGRLRARYIKMTVEGITNAVNPDSPDYLVFGNQYGGQALVDAAFLAQGLLRAPKQLWGNLGEDAKRNVITELKKSRSVKPNESNWLLFASIVEVALLEFTGEYDFKRLYYGVNRFCKEWYKGDAWYGDGAEFHMDYYNSLVIHPMLTDVLTILKKHNMEGSEYFENQLKRFQRFAVLQERFISPEASYPVIGRSIVYRFGTFHALAQASLMEILPEELPYAQVRCALTAVMKRQIESPDNFDKNGWLKIGFAGSQINMSEPYINTGSLYLCSAVFLPLGLPTEHPFWSDPYMEWTNLKAWKGIDVGRDKALRGLF</sequence>
<dbReference type="PATRIC" id="fig|1235785.3.peg.3053"/>
<dbReference type="RefSeq" id="WP_016268815.1">
    <property type="nucleotide sequence ID" value="NZ_KE159459.1"/>
</dbReference>
<evidence type="ECO:0000313" key="4">
    <source>
        <dbReference type="Proteomes" id="UP000014207"/>
    </source>
</evidence>
<feature type="domain" description="DUF2264" evidence="2">
    <location>
        <begin position="26"/>
        <end position="386"/>
    </location>
</feature>
<dbReference type="AlphaFoldDB" id="R9HBL2"/>
<dbReference type="InterPro" id="IPR049349">
    <property type="entry name" value="DUF2264_N"/>
</dbReference>
<dbReference type="Proteomes" id="UP000014207">
    <property type="component" value="Unassembled WGS sequence"/>
</dbReference>
<organism evidence="3 4">
    <name type="scientific">Bacteroides thetaiotaomicron dnLKV9</name>
    <dbReference type="NCBI Taxonomy" id="1235785"/>
    <lineage>
        <taxon>Bacteria</taxon>
        <taxon>Pseudomonadati</taxon>
        <taxon>Bacteroidota</taxon>
        <taxon>Bacteroidia</taxon>
        <taxon>Bacteroidales</taxon>
        <taxon>Bacteroidaceae</taxon>
        <taxon>Bacteroides</taxon>
    </lineage>
</organism>